<comment type="caution">
    <text evidence="1">The sequence shown here is derived from an EMBL/GenBank/DDBJ whole genome shotgun (WGS) entry which is preliminary data.</text>
</comment>
<proteinExistence type="predicted"/>
<accession>A0A420ERR7</accession>
<dbReference type="Proteomes" id="UP000284395">
    <property type="component" value="Unassembled WGS sequence"/>
</dbReference>
<gene>
    <name evidence="1" type="ORF">D6851_02625</name>
</gene>
<protein>
    <submittedName>
        <fullName evidence="1">Uncharacterized protein</fullName>
    </submittedName>
</protein>
<dbReference type="RefSeq" id="WP_120323289.1">
    <property type="nucleotide sequence ID" value="NZ_RAPF01000001.1"/>
</dbReference>
<evidence type="ECO:0000313" key="2">
    <source>
        <dbReference type="Proteomes" id="UP000284395"/>
    </source>
</evidence>
<dbReference type="EMBL" id="RAPF01000001">
    <property type="protein sequence ID" value="RKF23385.1"/>
    <property type="molecule type" value="Genomic_DNA"/>
</dbReference>
<reference evidence="1 2" key="1">
    <citation type="submission" date="2018-09" db="EMBL/GenBank/DDBJ databases">
        <title>Altererythrobacter spongiae sp. nov., isolated from a marine sponge.</title>
        <authorList>
            <person name="Zhuang L."/>
            <person name="Luo L."/>
        </authorList>
    </citation>
    <scope>NUCLEOTIDE SEQUENCE [LARGE SCALE GENOMIC DNA]</scope>
    <source>
        <strain evidence="1 2">HN-Y73</strain>
    </source>
</reference>
<name>A0A420ERR7_9SPHN</name>
<dbReference type="AlphaFoldDB" id="A0A420ERR7"/>
<keyword evidence="2" id="KW-1185">Reference proteome</keyword>
<evidence type="ECO:0000313" key="1">
    <source>
        <dbReference type="EMBL" id="RKF23385.1"/>
    </source>
</evidence>
<organism evidence="1 2">
    <name type="scientific">Altericroceibacterium spongiae</name>
    <dbReference type="NCBI Taxonomy" id="2320269"/>
    <lineage>
        <taxon>Bacteria</taxon>
        <taxon>Pseudomonadati</taxon>
        <taxon>Pseudomonadota</taxon>
        <taxon>Alphaproteobacteria</taxon>
        <taxon>Sphingomonadales</taxon>
        <taxon>Erythrobacteraceae</taxon>
        <taxon>Altericroceibacterium</taxon>
    </lineage>
</organism>
<dbReference type="OrthoDB" id="9915880at2"/>
<sequence>MASQWDEWLQRLRAAGKGGVSLPPAFRGDVYSTPVTIAGDWTGASLRGDVSASPDAAAPLVSFTVSEPVFDQGYTIFTLFLTGTQTGDLPADSDLTGAEDFPFTLWLTPDGEAEEVFFGGLLPLMGKA</sequence>